<name>A0ABP8DVW1_9ACTN</name>
<keyword evidence="3" id="KW-1185">Reference proteome</keyword>
<proteinExistence type="predicted"/>
<accession>A0ABP8DVW1</accession>
<reference evidence="3" key="1">
    <citation type="journal article" date="2019" name="Int. J. Syst. Evol. Microbiol.">
        <title>The Global Catalogue of Microorganisms (GCM) 10K type strain sequencing project: providing services to taxonomists for standard genome sequencing and annotation.</title>
        <authorList>
            <consortium name="The Broad Institute Genomics Platform"/>
            <consortium name="The Broad Institute Genome Sequencing Center for Infectious Disease"/>
            <person name="Wu L."/>
            <person name="Ma J."/>
        </authorList>
    </citation>
    <scope>NUCLEOTIDE SEQUENCE [LARGE SCALE GENOMIC DNA]</scope>
    <source>
        <strain evidence="3">JCM 17441</strain>
    </source>
</reference>
<dbReference type="Proteomes" id="UP001500620">
    <property type="component" value="Unassembled WGS sequence"/>
</dbReference>
<evidence type="ECO:0000256" key="1">
    <source>
        <dbReference type="SAM" id="MobiDB-lite"/>
    </source>
</evidence>
<comment type="caution">
    <text evidence="2">The sequence shown here is derived from an EMBL/GenBank/DDBJ whole genome shotgun (WGS) entry which is preliminary data.</text>
</comment>
<gene>
    <name evidence="2" type="ORF">GCM10022255_114850</name>
</gene>
<organism evidence="2 3">
    <name type="scientific">Dactylosporangium darangshiense</name>
    <dbReference type="NCBI Taxonomy" id="579108"/>
    <lineage>
        <taxon>Bacteria</taxon>
        <taxon>Bacillati</taxon>
        <taxon>Actinomycetota</taxon>
        <taxon>Actinomycetes</taxon>
        <taxon>Micromonosporales</taxon>
        <taxon>Micromonosporaceae</taxon>
        <taxon>Dactylosporangium</taxon>
    </lineage>
</organism>
<evidence type="ECO:0000313" key="2">
    <source>
        <dbReference type="EMBL" id="GAA4264122.1"/>
    </source>
</evidence>
<sequence>MDSTPLERLCAYRGTSAEELDLHPADRFAIAGGELPGRYRPGATGADKLLVEIRHEAWGRSRAEFEELCRFARGLADPGRPAPDPLPPLAPVTVGGVVQRLMLVRNMPYEWVAADAGLAVSTVRRVMYEGIRGNPAAVVSTLVLGEIGDALGLRRGDFLAIAGRADEVTPEIRADDERPVDNRHVRLLRELAPLPLEDLQCFRAHLSRHPRVRASPSGAGGGTATPTSAA</sequence>
<feature type="region of interest" description="Disordered" evidence="1">
    <location>
        <begin position="210"/>
        <end position="230"/>
    </location>
</feature>
<dbReference type="EMBL" id="BAABAT010000098">
    <property type="protein sequence ID" value="GAA4264122.1"/>
    <property type="molecule type" value="Genomic_DNA"/>
</dbReference>
<dbReference type="RefSeq" id="WP_345144501.1">
    <property type="nucleotide sequence ID" value="NZ_BAABAT010000098.1"/>
</dbReference>
<evidence type="ECO:0000313" key="3">
    <source>
        <dbReference type="Proteomes" id="UP001500620"/>
    </source>
</evidence>
<protein>
    <recommendedName>
        <fullName evidence="4">HTH cro/C1-type domain-containing protein</fullName>
    </recommendedName>
</protein>
<evidence type="ECO:0008006" key="4">
    <source>
        <dbReference type="Google" id="ProtNLM"/>
    </source>
</evidence>